<proteinExistence type="predicted"/>
<evidence type="ECO:0000313" key="1">
    <source>
        <dbReference type="EMBL" id="KAJ9656051.1"/>
    </source>
</evidence>
<dbReference type="Proteomes" id="UP001172386">
    <property type="component" value="Unassembled WGS sequence"/>
</dbReference>
<organism evidence="1 2">
    <name type="scientific">Neophaeococcomyces mojaviensis</name>
    <dbReference type="NCBI Taxonomy" id="3383035"/>
    <lineage>
        <taxon>Eukaryota</taxon>
        <taxon>Fungi</taxon>
        <taxon>Dikarya</taxon>
        <taxon>Ascomycota</taxon>
        <taxon>Pezizomycotina</taxon>
        <taxon>Eurotiomycetes</taxon>
        <taxon>Chaetothyriomycetidae</taxon>
        <taxon>Chaetothyriales</taxon>
        <taxon>Chaetothyriales incertae sedis</taxon>
        <taxon>Neophaeococcomyces</taxon>
    </lineage>
</organism>
<gene>
    <name evidence="1" type="ORF">H2198_005211</name>
</gene>
<sequence>MAPVYSDDVSDLERRTSSSFDLSAYLESLSLPAREALSHPQSGISGISRRSLMAERADKDVNLVAIRRSVSVAAGAPDHAGAVDPNDINMKGLQALFAIIGTFFVLGAIWFFFWAKNGGFKFRKGDWDEYKSTVLRRKGPNGTTLSNATKSTVLGGGSVVGDGYSDRDTYADETSTVYTGTMTELSSSTAPIIKEKRSKKARSRRDHTAKERKQREMKEAQFEGGHDADVRAYMREKPATVGGINAASDTMHYGTDYTETEPSAYSGSHVGSHSPHHPPPQSEHPSAPPSHYAPSHYERPVERDYTHRSPRHPSPEKQSRKSTDTRSAPGRRDFSYTINSQHEQEQFSVAPSERSVSPPPLRVPAQNHTQPPPPTYPATHQPGSRYSATRGNVPGGYAQSQSSYTSAGTGYTQPLSELQQSNTKSYHHPIPGLKGQPGRQGGFRRGAGTDLDD</sequence>
<protein>
    <submittedName>
        <fullName evidence="1">Uncharacterized protein</fullName>
    </submittedName>
</protein>
<keyword evidence="2" id="KW-1185">Reference proteome</keyword>
<comment type="caution">
    <text evidence="1">The sequence shown here is derived from an EMBL/GenBank/DDBJ whole genome shotgun (WGS) entry which is preliminary data.</text>
</comment>
<accession>A0ACC3A6F5</accession>
<evidence type="ECO:0000313" key="2">
    <source>
        <dbReference type="Proteomes" id="UP001172386"/>
    </source>
</evidence>
<name>A0ACC3A6F5_9EURO</name>
<reference evidence="1" key="1">
    <citation type="submission" date="2022-10" db="EMBL/GenBank/DDBJ databases">
        <title>Culturing micro-colonial fungi from biological soil crusts in the Mojave desert and describing Neophaeococcomyces mojavensis, and introducing the new genera and species Taxawa tesnikishii.</title>
        <authorList>
            <person name="Kurbessoian T."/>
            <person name="Stajich J.E."/>
        </authorList>
    </citation>
    <scope>NUCLEOTIDE SEQUENCE</scope>
    <source>
        <strain evidence="1">JES_112</strain>
    </source>
</reference>
<dbReference type="EMBL" id="JAPDRQ010000084">
    <property type="protein sequence ID" value="KAJ9656051.1"/>
    <property type="molecule type" value="Genomic_DNA"/>
</dbReference>